<dbReference type="CDD" id="cd06442">
    <property type="entry name" value="DPM1_like"/>
    <property type="match status" value="1"/>
</dbReference>
<dbReference type="GO" id="GO:0000271">
    <property type="term" value="P:polysaccharide biosynthetic process"/>
    <property type="evidence" value="ECO:0007669"/>
    <property type="project" value="InterPro"/>
</dbReference>
<organism evidence="11 12">
    <name type="scientific">Candidatus Chazhemtobacterium aquaticus</name>
    <dbReference type="NCBI Taxonomy" id="2715735"/>
    <lineage>
        <taxon>Bacteria</taxon>
        <taxon>Candidatus Chazhemtobacteraceae</taxon>
        <taxon>Candidatus Chazhemtobacterium</taxon>
    </lineage>
</organism>
<dbReference type="PANTHER" id="PTHR43398:SF1">
    <property type="entry name" value="DOLICHOL-PHOSPHATE MANNOSYLTRANSFERASE SUBUNIT 1"/>
    <property type="match status" value="1"/>
</dbReference>
<dbReference type="InterPro" id="IPR029044">
    <property type="entry name" value="Nucleotide-diphossugar_trans"/>
</dbReference>
<feature type="domain" description="GtrA/DPMS transmembrane" evidence="10">
    <location>
        <begin position="309"/>
        <end position="406"/>
    </location>
</feature>
<feature type="transmembrane region" description="Helical" evidence="8">
    <location>
        <begin position="312"/>
        <end position="332"/>
    </location>
</feature>
<evidence type="ECO:0000256" key="8">
    <source>
        <dbReference type="SAM" id="Phobius"/>
    </source>
</evidence>
<evidence type="ECO:0000256" key="6">
    <source>
        <dbReference type="ARBA" id="ARBA00022989"/>
    </source>
</evidence>
<feature type="transmembrane region" description="Helical" evidence="8">
    <location>
        <begin position="380"/>
        <end position="399"/>
    </location>
</feature>
<dbReference type="InterPro" id="IPR039528">
    <property type="entry name" value="DPM1-like"/>
</dbReference>
<dbReference type="EMBL" id="CP047901">
    <property type="protein sequence ID" value="QHO63442.1"/>
    <property type="molecule type" value="Genomic_DNA"/>
</dbReference>
<accession>A0A857NC09</accession>
<keyword evidence="4 11" id="KW-0808">Transferase</keyword>
<keyword evidence="6 8" id="KW-1133">Transmembrane helix</keyword>
<feature type="transmembrane region" description="Helical" evidence="8">
    <location>
        <begin position="352"/>
        <end position="374"/>
    </location>
</feature>
<keyword evidence="12" id="KW-1185">Reference proteome</keyword>
<dbReference type="Pfam" id="PF00535">
    <property type="entry name" value="Glycos_transf_2"/>
    <property type="match status" value="1"/>
</dbReference>
<keyword evidence="5 8" id="KW-0812">Transmembrane</keyword>
<dbReference type="GO" id="GO:0016020">
    <property type="term" value="C:membrane"/>
    <property type="evidence" value="ECO:0007669"/>
    <property type="project" value="UniProtKB-SubCell"/>
</dbReference>
<gene>
    <name evidence="11" type="ORF">MICH65_0461</name>
</gene>
<dbReference type="PANTHER" id="PTHR43398">
    <property type="entry name" value="DOLICHOL-PHOSPHATE MANNOSYLTRANSFERASE SUBUNIT 1"/>
    <property type="match status" value="1"/>
</dbReference>
<evidence type="ECO:0000256" key="4">
    <source>
        <dbReference type="ARBA" id="ARBA00022679"/>
    </source>
</evidence>
<dbReference type="InterPro" id="IPR001173">
    <property type="entry name" value="Glyco_trans_2-like"/>
</dbReference>
<feature type="transmembrane region" description="Helical" evidence="8">
    <location>
        <begin position="260"/>
        <end position="281"/>
    </location>
</feature>
<evidence type="ECO:0000259" key="10">
    <source>
        <dbReference type="Pfam" id="PF04138"/>
    </source>
</evidence>
<dbReference type="GO" id="GO:0009247">
    <property type="term" value="P:glycolipid biosynthetic process"/>
    <property type="evidence" value="ECO:0007669"/>
    <property type="project" value="TreeGrafter"/>
</dbReference>
<evidence type="ECO:0000256" key="2">
    <source>
        <dbReference type="ARBA" id="ARBA00006739"/>
    </source>
</evidence>
<reference evidence="12" key="1">
    <citation type="journal article" date="2020" name="Microorganisms">
        <title>Complete Genome of a Member of a New Bacterial Lineage in the Microgenomates Group Reveals an Unusual Nucleotide Composition Disparity Between Two Strands of DNA and Limited Metabolic Potential.</title>
        <authorList>
            <person name="Kadnikov V.V."/>
            <person name="Mardanov A.V."/>
            <person name="Beletsky A.V."/>
            <person name="Karnachuk O.V."/>
            <person name="Ravin N.V."/>
        </authorList>
    </citation>
    <scope>NUCLEOTIDE SEQUENCE [LARGE SCALE GENOMIC DNA]</scope>
</reference>
<keyword evidence="3 11" id="KW-0328">Glycosyltransferase</keyword>
<feature type="domain" description="Glycosyltransferase 2-like" evidence="9">
    <location>
        <begin position="11"/>
        <end position="148"/>
    </location>
</feature>
<comment type="similarity">
    <text evidence="2">Belongs to the glycosyltransferase 2 family.</text>
</comment>
<dbReference type="SUPFAM" id="SSF53448">
    <property type="entry name" value="Nucleotide-diphospho-sugar transferases"/>
    <property type="match status" value="1"/>
</dbReference>
<evidence type="ECO:0000259" key="9">
    <source>
        <dbReference type="Pfam" id="PF00535"/>
    </source>
</evidence>
<evidence type="ECO:0000256" key="7">
    <source>
        <dbReference type="ARBA" id="ARBA00023136"/>
    </source>
</evidence>
<evidence type="ECO:0000256" key="1">
    <source>
        <dbReference type="ARBA" id="ARBA00004141"/>
    </source>
</evidence>
<dbReference type="GO" id="GO:0004582">
    <property type="term" value="F:dolichyl-phosphate beta-D-mannosyltransferase activity"/>
    <property type="evidence" value="ECO:0007669"/>
    <property type="project" value="InterPro"/>
</dbReference>
<evidence type="ECO:0000256" key="5">
    <source>
        <dbReference type="ARBA" id="ARBA00022692"/>
    </source>
</evidence>
<dbReference type="Pfam" id="PF04138">
    <property type="entry name" value="GtrA_DPMS_TM"/>
    <property type="match status" value="1"/>
</dbReference>
<name>A0A857NC09_9BACT</name>
<dbReference type="AlphaFoldDB" id="A0A857NC09"/>
<evidence type="ECO:0000313" key="12">
    <source>
        <dbReference type="Proteomes" id="UP000463983"/>
    </source>
</evidence>
<protein>
    <submittedName>
        <fullName evidence="11">Dolichyl-phosphate beta-D-mannosyltransferase</fullName>
    </submittedName>
</protein>
<proteinExistence type="inferred from homology"/>
<evidence type="ECO:0000313" key="11">
    <source>
        <dbReference type="EMBL" id="QHO63442.1"/>
    </source>
</evidence>
<comment type="subcellular location">
    <subcellularLocation>
        <location evidence="1">Membrane</location>
        <topology evidence="1">Multi-pass membrane protein</topology>
    </subcellularLocation>
</comment>
<dbReference type="RefSeq" id="WP_161931823.1">
    <property type="nucleotide sequence ID" value="NZ_CP047901.1"/>
</dbReference>
<dbReference type="InterPro" id="IPR007267">
    <property type="entry name" value="GtrA_DPMS_TM"/>
</dbReference>
<sequence length="408" mass="45899">MASKNKPTVVVIIPTYNEADTIGDMITHLFTKTFPTIKDYQMHLLVVDDTSPDGTYKIVKSHQKKYQNLHLLTNPKKAGIGYAYIVGFKHAMTKLKADFVFEFDGDFQHPPKMIPQMLEQATQGFDVVIGSRKIKGGSNPKGWGFKRVMFSELGGLVARFILFFPGKNFLKVTDPTTGLRLTRVKGFLDQVDFDHFYSLEFSYKLQLLYQLISLNPKFKELPLQFGLREKGESKIKGSTLVDSLRTALLTRINDPATKKFLKFAVVGFTGFVVNSLGLEFFRRSGLADSLSASFTAYTSTPGLSLLANPNSWSGGLGAELAIISNFILNNFWTFSSDRITNPFKFLYKFLQFNLTSFGAVIIQFIAIGLATLAFGDTTLVRQLALVLSIGFLILPYNWLMYNLVIWRK</sequence>
<dbReference type="KEGG" id="caqa:MICH65_0461"/>
<keyword evidence="7 8" id="KW-0472">Membrane</keyword>
<dbReference type="Proteomes" id="UP000463983">
    <property type="component" value="Chromosome"/>
</dbReference>
<evidence type="ECO:0000256" key="3">
    <source>
        <dbReference type="ARBA" id="ARBA00022676"/>
    </source>
</evidence>
<dbReference type="Gene3D" id="3.90.550.10">
    <property type="entry name" value="Spore Coat Polysaccharide Biosynthesis Protein SpsA, Chain A"/>
    <property type="match status" value="1"/>
</dbReference>